<feature type="transmembrane region" description="Helical" evidence="1">
    <location>
        <begin position="30"/>
        <end position="48"/>
    </location>
</feature>
<dbReference type="EMBL" id="QRVL01000003">
    <property type="protein sequence ID" value="RGS41228.1"/>
    <property type="molecule type" value="Genomic_DNA"/>
</dbReference>
<dbReference type="Proteomes" id="UP000266172">
    <property type="component" value="Unassembled WGS sequence"/>
</dbReference>
<comment type="caution">
    <text evidence="2">The sequence shown here is derived from an EMBL/GenBank/DDBJ whole genome shotgun (WGS) entry which is preliminary data.</text>
</comment>
<organism evidence="2 3">
    <name type="scientific">Roseburia hominis</name>
    <dbReference type="NCBI Taxonomy" id="301301"/>
    <lineage>
        <taxon>Bacteria</taxon>
        <taxon>Bacillati</taxon>
        <taxon>Bacillota</taxon>
        <taxon>Clostridia</taxon>
        <taxon>Lachnospirales</taxon>
        <taxon>Lachnospiraceae</taxon>
        <taxon>Roseburia</taxon>
    </lineage>
</organism>
<sequence>MENLLGEMMLGGLGIVIVILSFTRWTRDRAVTLGIGGWFLALALSLVFEKALLFTILLGEPVGVAAIVAGALQIAAFAKGETRGIGRILKSIMLILFGIALMYTPVMVWRG</sequence>
<evidence type="ECO:0000313" key="2">
    <source>
        <dbReference type="EMBL" id="RGS41228.1"/>
    </source>
</evidence>
<reference evidence="2 3" key="1">
    <citation type="submission" date="2018-08" db="EMBL/GenBank/DDBJ databases">
        <title>A genome reference for cultivated species of the human gut microbiota.</title>
        <authorList>
            <person name="Zou Y."/>
            <person name="Xue W."/>
            <person name="Luo G."/>
        </authorList>
    </citation>
    <scope>NUCLEOTIDE SEQUENCE [LARGE SCALE GENOMIC DNA]</scope>
    <source>
        <strain evidence="2 3">AF22-12AC</strain>
    </source>
</reference>
<feature type="transmembrane region" description="Helical" evidence="1">
    <location>
        <begin position="88"/>
        <end position="109"/>
    </location>
</feature>
<dbReference type="RefSeq" id="WP_118097000.1">
    <property type="nucleotide sequence ID" value="NZ_CAUFGO010000044.1"/>
</dbReference>
<accession>A0A395VCJ5</accession>
<keyword evidence="1" id="KW-0812">Transmembrane</keyword>
<dbReference type="AlphaFoldDB" id="A0A395VCJ5"/>
<keyword evidence="1" id="KW-1133">Transmembrane helix</keyword>
<proteinExistence type="predicted"/>
<feature type="transmembrane region" description="Helical" evidence="1">
    <location>
        <begin position="6"/>
        <end position="23"/>
    </location>
</feature>
<protein>
    <submittedName>
        <fullName evidence="2">Uncharacterized protein</fullName>
    </submittedName>
</protein>
<gene>
    <name evidence="2" type="ORF">DWX93_06090</name>
</gene>
<evidence type="ECO:0000256" key="1">
    <source>
        <dbReference type="SAM" id="Phobius"/>
    </source>
</evidence>
<feature type="transmembrane region" description="Helical" evidence="1">
    <location>
        <begin position="54"/>
        <end position="76"/>
    </location>
</feature>
<name>A0A395VCJ5_9FIRM</name>
<keyword evidence="1" id="KW-0472">Membrane</keyword>
<evidence type="ECO:0000313" key="3">
    <source>
        <dbReference type="Proteomes" id="UP000266172"/>
    </source>
</evidence>